<dbReference type="InterPro" id="IPR016181">
    <property type="entry name" value="Acyl_CoA_acyltransferase"/>
</dbReference>
<dbReference type="SUPFAM" id="SSF55729">
    <property type="entry name" value="Acyl-CoA N-acyltransferases (Nat)"/>
    <property type="match status" value="1"/>
</dbReference>
<dbReference type="Pfam" id="PF18014">
    <property type="entry name" value="Acetyltransf_18"/>
    <property type="match status" value="1"/>
</dbReference>
<dbReference type="PROSITE" id="PS51186">
    <property type="entry name" value="GNAT"/>
    <property type="match status" value="1"/>
</dbReference>
<protein>
    <submittedName>
        <fullName evidence="2">Unannotated protein</fullName>
    </submittedName>
</protein>
<dbReference type="GO" id="GO:0016747">
    <property type="term" value="F:acyltransferase activity, transferring groups other than amino-acyl groups"/>
    <property type="evidence" value="ECO:0007669"/>
    <property type="project" value="InterPro"/>
</dbReference>
<proteinExistence type="predicted"/>
<dbReference type="PANTHER" id="PTHR47237">
    <property type="entry name" value="SLL0310 PROTEIN"/>
    <property type="match status" value="1"/>
</dbReference>
<gene>
    <name evidence="3" type="ORF">UFOPK2656_00243</name>
    <name evidence="4" type="ORF">UFOPK3099_00468</name>
    <name evidence="5" type="ORF">UFOPK3267_00332</name>
    <name evidence="6" type="ORF">UFOPK3651_01676</name>
    <name evidence="7" type="ORF">UFOPK3931_00848</name>
    <name evidence="2" type="ORF">UFOPK4189_01991</name>
</gene>
<accession>A0A6J6A534</accession>
<evidence type="ECO:0000313" key="7">
    <source>
        <dbReference type="EMBL" id="CAB4981698.1"/>
    </source>
</evidence>
<dbReference type="Gene3D" id="3.40.630.90">
    <property type="match status" value="1"/>
</dbReference>
<evidence type="ECO:0000313" key="2">
    <source>
        <dbReference type="EMBL" id="CAB4364226.1"/>
    </source>
</evidence>
<reference evidence="2" key="1">
    <citation type="submission" date="2020-05" db="EMBL/GenBank/DDBJ databases">
        <authorList>
            <person name="Chiriac C."/>
            <person name="Salcher M."/>
            <person name="Ghai R."/>
            <person name="Kavagutti S V."/>
        </authorList>
    </citation>
    <scope>NUCLEOTIDE SEQUENCE</scope>
</reference>
<organism evidence="2">
    <name type="scientific">freshwater metagenome</name>
    <dbReference type="NCBI Taxonomy" id="449393"/>
    <lineage>
        <taxon>unclassified sequences</taxon>
        <taxon>metagenomes</taxon>
        <taxon>ecological metagenomes</taxon>
    </lineage>
</organism>
<evidence type="ECO:0000313" key="3">
    <source>
        <dbReference type="EMBL" id="CAB4704160.1"/>
    </source>
</evidence>
<sequence length="296" mass="32066">MSTNLAGPDGGAAADLVIEPMRRDQIAVLGQWAAAEGWNPGHHDIEIAWAVDPDAFIALRQGDRLIGGGTIISYAGLHGFMGLFIVHTDFRGEGLGTQLWHRRRDLLLKRLQPGASIGMDGVFAMVPFYERGGFTLAYRDLRYEGVAHGVADPDVVPLSEVPFAQLDSFDRRHVAAPRSAFLQRWVEQQGVHTVALTGADGALVGYGVARPCVRGYKIGPLFADTEQVAERLLDSLCAKIAGEFVQIDVPEVNHAGVAMAQRRGFTESFGCARMYLGSDPGLPTDRIFGVTSFEFG</sequence>
<name>A0A6J6A534_9ZZZZ</name>
<dbReference type="PANTHER" id="PTHR47237:SF1">
    <property type="entry name" value="SLL0310 PROTEIN"/>
    <property type="match status" value="1"/>
</dbReference>
<evidence type="ECO:0000313" key="6">
    <source>
        <dbReference type="EMBL" id="CAB4934088.1"/>
    </source>
</evidence>
<dbReference type="Gene3D" id="3.40.630.30">
    <property type="match status" value="1"/>
</dbReference>
<dbReference type="EMBL" id="CAFBMT010000008">
    <property type="protein sequence ID" value="CAB4934088.1"/>
    <property type="molecule type" value="Genomic_DNA"/>
</dbReference>
<dbReference type="InterPro" id="IPR041496">
    <property type="entry name" value="YitH/HolE_GNAT"/>
</dbReference>
<dbReference type="InterPro" id="IPR000182">
    <property type="entry name" value="GNAT_dom"/>
</dbReference>
<dbReference type="EMBL" id="CAFBOL010000015">
    <property type="protein sequence ID" value="CAB4981698.1"/>
    <property type="molecule type" value="Genomic_DNA"/>
</dbReference>
<dbReference type="EMBL" id="CAFAAV010000022">
    <property type="protein sequence ID" value="CAB4806814.1"/>
    <property type="molecule type" value="Genomic_DNA"/>
</dbReference>
<dbReference type="EMBL" id="CAESGF010000011">
    <property type="protein sequence ID" value="CAB4364226.1"/>
    <property type="molecule type" value="Genomic_DNA"/>
</dbReference>
<dbReference type="AlphaFoldDB" id="A0A6J6A534"/>
<dbReference type="EMBL" id="CAFBIY010000011">
    <property type="protein sequence ID" value="CAB4846763.1"/>
    <property type="molecule type" value="Genomic_DNA"/>
</dbReference>
<dbReference type="Pfam" id="PF00583">
    <property type="entry name" value="Acetyltransf_1"/>
    <property type="match status" value="1"/>
</dbReference>
<evidence type="ECO:0000259" key="1">
    <source>
        <dbReference type="PROSITE" id="PS51186"/>
    </source>
</evidence>
<dbReference type="InterPro" id="IPR052729">
    <property type="entry name" value="Acyl/Acetyltrans_Enzymes"/>
</dbReference>
<evidence type="ECO:0000313" key="4">
    <source>
        <dbReference type="EMBL" id="CAB4806814.1"/>
    </source>
</evidence>
<feature type="domain" description="N-acetyltransferase" evidence="1">
    <location>
        <begin position="16"/>
        <end position="159"/>
    </location>
</feature>
<dbReference type="EMBL" id="CAEZYF010000001">
    <property type="protein sequence ID" value="CAB4704160.1"/>
    <property type="molecule type" value="Genomic_DNA"/>
</dbReference>
<evidence type="ECO:0000313" key="5">
    <source>
        <dbReference type="EMBL" id="CAB4846763.1"/>
    </source>
</evidence>